<evidence type="ECO:0000259" key="2">
    <source>
        <dbReference type="PROSITE" id="PS00028"/>
    </source>
</evidence>
<dbReference type="AlphaFoldDB" id="A0A8H4N7V5"/>
<feature type="region of interest" description="Disordered" evidence="1">
    <location>
        <begin position="228"/>
        <end position="283"/>
    </location>
</feature>
<dbReference type="OrthoDB" id="10056939at2759"/>
<feature type="compositionally biased region" description="Polar residues" evidence="1">
    <location>
        <begin position="60"/>
        <end position="70"/>
    </location>
</feature>
<keyword evidence="3" id="KW-0371">Homeobox</keyword>
<dbReference type="PROSITE" id="PS00028">
    <property type="entry name" value="ZINC_FINGER_C2H2_1"/>
    <property type="match status" value="1"/>
</dbReference>
<keyword evidence="4" id="KW-1185">Reference proteome</keyword>
<organism evidence="3 4">
    <name type="scientific">Botryosphaeria dothidea</name>
    <dbReference type="NCBI Taxonomy" id="55169"/>
    <lineage>
        <taxon>Eukaryota</taxon>
        <taxon>Fungi</taxon>
        <taxon>Dikarya</taxon>
        <taxon>Ascomycota</taxon>
        <taxon>Pezizomycotina</taxon>
        <taxon>Dothideomycetes</taxon>
        <taxon>Dothideomycetes incertae sedis</taxon>
        <taxon>Botryosphaeriales</taxon>
        <taxon>Botryosphaeriaceae</taxon>
        <taxon>Botryosphaeria</taxon>
    </lineage>
</organism>
<dbReference type="InterPro" id="IPR013087">
    <property type="entry name" value="Znf_C2H2_type"/>
</dbReference>
<feature type="domain" description="C2H2-type" evidence="2">
    <location>
        <begin position="308"/>
        <end position="329"/>
    </location>
</feature>
<dbReference type="EMBL" id="WWBZ02000001">
    <property type="protein sequence ID" value="KAF4314574.1"/>
    <property type="molecule type" value="Genomic_DNA"/>
</dbReference>
<protein>
    <submittedName>
        <fullName evidence="3">Homeobox</fullName>
    </submittedName>
</protein>
<feature type="region of interest" description="Disordered" evidence="1">
    <location>
        <begin position="49"/>
        <end position="70"/>
    </location>
</feature>
<accession>A0A8H4N7V5</accession>
<dbReference type="Proteomes" id="UP000572817">
    <property type="component" value="Unassembled WGS sequence"/>
</dbReference>
<dbReference type="SMART" id="SM00355">
    <property type="entry name" value="ZnF_C2H2"/>
    <property type="match status" value="2"/>
</dbReference>
<gene>
    <name evidence="3" type="ORF">GTA08_BOTSDO00577</name>
</gene>
<evidence type="ECO:0000313" key="3">
    <source>
        <dbReference type="EMBL" id="KAF4314574.1"/>
    </source>
</evidence>
<keyword evidence="3" id="KW-0238">DNA-binding</keyword>
<sequence length="446" mass="50811">MADWFLPDYAQDLHIPDDELLAGINSDDGAGLMPSDAWRYDVWTQPSRTYDQGQFPPTLPETSPRNDQLGGQQWIAQPEPSYNRLAGATSLPLEDPFGLKEEHGPEAWMNGAMFEMQVDGRSDWPTAYRTTEMAAFVQTHDEDETRFSNDGFEMVPNNPRSEGPGAQIHDLHDTTLRQHSQPPLHLTESNLDQMQQHFDPSTSQSPLATYIDTPLPEDPAQLAIQKQVESLPRVDSQSSTASHRYKPYSRVNSTHSIGSSGGICDSPQSYSRSSNRGARRSRRLYAEVQQAEDEEFTPNMSKSPAFFCTFCGKELRDRYQWKRHEETLHVPRSLWVCDLAPCIEQKGIDERTFMRKDQYVQHVGIGHGRMSEELLKDARRDALNIPSGHLALKCGFCGKFCAGWRSRVNHVLKHFQDGMKLTSWWLGRLMLEDFVPRAWELEKPAM</sequence>
<evidence type="ECO:0000313" key="4">
    <source>
        <dbReference type="Proteomes" id="UP000572817"/>
    </source>
</evidence>
<proteinExistence type="predicted"/>
<dbReference type="GO" id="GO:0003677">
    <property type="term" value="F:DNA binding"/>
    <property type="evidence" value="ECO:0007669"/>
    <property type="project" value="UniProtKB-KW"/>
</dbReference>
<reference evidence="3" key="1">
    <citation type="submission" date="2020-04" db="EMBL/GenBank/DDBJ databases">
        <title>Genome Assembly and Annotation of Botryosphaeria dothidea sdau 11-99, a Latent Pathogen of Apple Fruit Ring Rot in China.</title>
        <authorList>
            <person name="Yu C."/>
            <person name="Diao Y."/>
            <person name="Lu Q."/>
            <person name="Zhao J."/>
            <person name="Cui S."/>
            <person name="Peng C."/>
            <person name="He B."/>
            <person name="Liu H."/>
        </authorList>
    </citation>
    <scope>NUCLEOTIDE SEQUENCE [LARGE SCALE GENOMIC DNA]</scope>
    <source>
        <strain evidence="3">Sdau11-99</strain>
    </source>
</reference>
<evidence type="ECO:0000256" key="1">
    <source>
        <dbReference type="SAM" id="MobiDB-lite"/>
    </source>
</evidence>
<name>A0A8H4N7V5_9PEZI</name>
<comment type="caution">
    <text evidence="3">The sequence shown here is derived from an EMBL/GenBank/DDBJ whole genome shotgun (WGS) entry which is preliminary data.</text>
</comment>